<name>A0ABV9LSD4_9ALTE</name>
<protein>
    <submittedName>
        <fullName evidence="2">Transposase domain-containing protein</fullName>
    </submittedName>
</protein>
<dbReference type="Pfam" id="PF13817">
    <property type="entry name" value="DDE_Tnp_IS66_C"/>
    <property type="match status" value="1"/>
</dbReference>
<accession>A0ABV9LSD4</accession>
<proteinExistence type="predicted"/>
<dbReference type="InterPro" id="IPR039552">
    <property type="entry name" value="IS66_C"/>
</dbReference>
<dbReference type="EMBL" id="JBHSGU010000001">
    <property type="protein sequence ID" value="MFC4698735.1"/>
    <property type="molecule type" value="Genomic_DNA"/>
</dbReference>
<gene>
    <name evidence="2" type="ORF">ACFO4O_00990</name>
</gene>
<sequence length="38" mass="4385">METAKANGLTPFEYVLHLLAQIAIQNTDVEKLLPWRFI</sequence>
<dbReference type="Proteomes" id="UP001595897">
    <property type="component" value="Unassembled WGS sequence"/>
</dbReference>
<evidence type="ECO:0000313" key="3">
    <source>
        <dbReference type="Proteomes" id="UP001595897"/>
    </source>
</evidence>
<evidence type="ECO:0000259" key="1">
    <source>
        <dbReference type="Pfam" id="PF13817"/>
    </source>
</evidence>
<organism evidence="2 3">
    <name type="scientific">Glaciecola siphonariae</name>
    <dbReference type="NCBI Taxonomy" id="521012"/>
    <lineage>
        <taxon>Bacteria</taxon>
        <taxon>Pseudomonadati</taxon>
        <taxon>Pseudomonadota</taxon>
        <taxon>Gammaproteobacteria</taxon>
        <taxon>Alteromonadales</taxon>
        <taxon>Alteromonadaceae</taxon>
        <taxon>Glaciecola</taxon>
    </lineage>
</organism>
<dbReference type="RefSeq" id="WP_382405487.1">
    <property type="nucleotide sequence ID" value="NZ_JBHSGU010000001.1"/>
</dbReference>
<feature type="domain" description="Transposase IS66 C-terminal" evidence="1">
    <location>
        <begin position="1"/>
        <end position="35"/>
    </location>
</feature>
<evidence type="ECO:0000313" key="2">
    <source>
        <dbReference type="EMBL" id="MFC4698735.1"/>
    </source>
</evidence>
<keyword evidence="3" id="KW-1185">Reference proteome</keyword>
<comment type="caution">
    <text evidence="2">The sequence shown here is derived from an EMBL/GenBank/DDBJ whole genome shotgun (WGS) entry which is preliminary data.</text>
</comment>
<reference evidence="3" key="1">
    <citation type="journal article" date="2019" name="Int. J. Syst. Evol. Microbiol.">
        <title>The Global Catalogue of Microorganisms (GCM) 10K type strain sequencing project: providing services to taxonomists for standard genome sequencing and annotation.</title>
        <authorList>
            <consortium name="The Broad Institute Genomics Platform"/>
            <consortium name="The Broad Institute Genome Sequencing Center for Infectious Disease"/>
            <person name="Wu L."/>
            <person name="Ma J."/>
        </authorList>
    </citation>
    <scope>NUCLEOTIDE SEQUENCE [LARGE SCALE GENOMIC DNA]</scope>
    <source>
        <strain evidence="3">KACC 12507</strain>
    </source>
</reference>